<dbReference type="EMBL" id="LT629740">
    <property type="protein sequence ID" value="SDT68183.1"/>
    <property type="molecule type" value="Genomic_DNA"/>
</dbReference>
<dbReference type="Proteomes" id="UP000199679">
    <property type="component" value="Chromosome I"/>
</dbReference>
<dbReference type="SMART" id="SM00421">
    <property type="entry name" value="HTH_LUXR"/>
    <property type="match status" value="1"/>
</dbReference>
<dbReference type="Gene3D" id="1.10.10.10">
    <property type="entry name" value="Winged helix-like DNA-binding domain superfamily/Winged helix DNA-binding domain"/>
    <property type="match status" value="1"/>
</dbReference>
<keyword evidence="2" id="KW-0805">Transcription regulation</keyword>
<protein>
    <submittedName>
        <fullName evidence="6">RNA polymerase sigma-70 factor, ECF subfamily</fullName>
    </submittedName>
</protein>
<dbReference type="Pfam" id="PF08281">
    <property type="entry name" value="Sigma70_r4_2"/>
    <property type="match status" value="1"/>
</dbReference>
<dbReference type="SUPFAM" id="SSF88659">
    <property type="entry name" value="Sigma3 and sigma4 domains of RNA polymerase sigma factors"/>
    <property type="match status" value="1"/>
</dbReference>
<dbReference type="InterPro" id="IPR013324">
    <property type="entry name" value="RNA_pol_sigma_r3/r4-like"/>
</dbReference>
<dbReference type="InterPro" id="IPR013325">
    <property type="entry name" value="RNA_pol_sigma_r2"/>
</dbReference>
<dbReference type="AlphaFoldDB" id="A0A1H2CCM3"/>
<dbReference type="InterPro" id="IPR014327">
    <property type="entry name" value="RNA_pol_sigma70_bacteroid"/>
</dbReference>
<comment type="similarity">
    <text evidence="1">Belongs to the sigma-70 factor family. ECF subfamily.</text>
</comment>
<keyword evidence="3" id="KW-0731">Sigma factor</keyword>
<organism evidence="6 7">
    <name type="scientific">Mucilaginibacter mallensis</name>
    <dbReference type="NCBI Taxonomy" id="652787"/>
    <lineage>
        <taxon>Bacteria</taxon>
        <taxon>Pseudomonadati</taxon>
        <taxon>Bacteroidota</taxon>
        <taxon>Sphingobacteriia</taxon>
        <taxon>Sphingobacteriales</taxon>
        <taxon>Sphingobacteriaceae</taxon>
        <taxon>Mucilaginibacter</taxon>
    </lineage>
</organism>
<reference evidence="6 7" key="1">
    <citation type="submission" date="2016-10" db="EMBL/GenBank/DDBJ databases">
        <authorList>
            <person name="de Groot N.N."/>
        </authorList>
    </citation>
    <scope>NUCLEOTIDE SEQUENCE [LARGE SCALE GENOMIC DNA]</scope>
    <source>
        <strain evidence="6 7">MP1X4</strain>
    </source>
</reference>
<evidence type="ECO:0000256" key="2">
    <source>
        <dbReference type="ARBA" id="ARBA00023015"/>
    </source>
</evidence>
<feature type="domain" description="HTH luxR-type" evidence="5">
    <location>
        <begin position="126"/>
        <end position="183"/>
    </location>
</feature>
<dbReference type="Gene3D" id="1.10.1740.10">
    <property type="match status" value="1"/>
</dbReference>
<dbReference type="GO" id="GO:0016987">
    <property type="term" value="F:sigma factor activity"/>
    <property type="evidence" value="ECO:0007669"/>
    <property type="project" value="UniProtKB-KW"/>
</dbReference>
<dbReference type="OrthoDB" id="1100095at2"/>
<evidence type="ECO:0000256" key="4">
    <source>
        <dbReference type="ARBA" id="ARBA00023163"/>
    </source>
</evidence>
<accession>A0A1H2CCM3</accession>
<dbReference type="GO" id="GO:0003677">
    <property type="term" value="F:DNA binding"/>
    <property type="evidence" value="ECO:0007669"/>
    <property type="project" value="InterPro"/>
</dbReference>
<name>A0A1H2CCM3_MUCMA</name>
<dbReference type="Pfam" id="PF04542">
    <property type="entry name" value="Sigma70_r2"/>
    <property type="match status" value="1"/>
</dbReference>
<evidence type="ECO:0000259" key="5">
    <source>
        <dbReference type="SMART" id="SM00421"/>
    </source>
</evidence>
<dbReference type="SUPFAM" id="SSF88946">
    <property type="entry name" value="Sigma2 domain of RNA polymerase sigma factors"/>
    <property type="match status" value="1"/>
</dbReference>
<keyword evidence="7" id="KW-1185">Reference proteome</keyword>
<dbReference type="InterPro" id="IPR036388">
    <property type="entry name" value="WH-like_DNA-bd_sf"/>
</dbReference>
<dbReference type="STRING" id="652787.SAMN05216490_4876"/>
<keyword evidence="4" id="KW-0804">Transcription</keyword>
<sequence>MELTDQELLSSWQNGSDLAFEQIYKRQAPVLLDHAMRKTNDRAVSEELVQDTFIAFYKLRLKSSFIKSLPAYLYTILKNKVLDHYRHQSIFLKYEEHLVKKLDMESYFEESAVEYKELETYIYKNINNLPRQCQKVFKLSREEQLSNKEIARQLNISENTVEQHMRKALRLLRVSLTAFARFVVFILLFKY</sequence>
<evidence type="ECO:0000256" key="3">
    <source>
        <dbReference type="ARBA" id="ARBA00023082"/>
    </source>
</evidence>
<dbReference type="InterPro" id="IPR000792">
    <property type="entry name" value="Tscrpt_reg_LuxR_C"/>
</dbReference>
<dbReference type="GO" id="GO:0006352">
    <property type="term" value="P:DNA-templated transcription initiation"/>
    <property type="evidence" value="ECO:0007669"/>
    <property type="project" value="InterPro"/>
</dbReference>
<dbReference type="InterPro" id="IPR013249">
    <property type="entry name" value="RNA_pol_sigma70_r4_t2"/>
</dbReference>
<gene>
    <name evidence="6" type="ORF">SAMN05216490_4876</name>
</gene>
<dbReference type="PANTHER" id="PTHR43133">
    <property type="entry name" value="RNA POLYMERASE ECF-TYPE SIGMA FACTO"/>
    <property type="match status" value="1"/>
</dbReference>
<dbReference type="PANTHER" id="PTHR43133:SF46">
    <property type="entry name" value="RNA POLYMERASE SIGMA-70 FACTOR ECF SUBFAMILY"/>
    <property type="match status" value="1"/>
</dbReference>
<dbReference type="InterPro" id="IPR007627">
    <property type="entry name" value="RNA_pol_sigma70_r2"/>
</dbReference>
<dbReference type="NCBIfam" id="TIGR02985">
    <property type="entry name" value="Sig70_bacteroi1"/>
    <property type="match status" value="1"/>
</dbReference>
<dbReference type="RefSeq" id="WP_157682356.1">
    <property type="nucleotide sequence ID" value="NZ_LT629740.1"/>
</dbReference>
<evidence type="ECO:0000313" key="6">
    <source>
        <dbReference type="EMBL" id="SDT68183.1"/>
    </source>
</evidence>
<proteinExistence type="inferred from homology"/>
<evidence type="ECO:0000256" key="1">
    <source>
        <dbReference type="ARBA" id="ARBA00010641"/>
    </source>
</evidence>
<dbReference type="InterPro" id="IPR014284">
    <property type="entry name" value="RNA_pol_sigma-70_dom"/>
</dbReference>
<evidence type="ECO:0000313" key="7">
    <source>
        <dbReference type="Proteomes" id="UP000199679"/>
    </source>
</evidence>
<dbReference type="NCBIfam" id="TIGR02937">
    <property type="entry name" value="sigma70-ECF"/>
    <property type="match status" value="1"/>
</dbReference>
<dbReference type="InterPro" id="IPR039425">
    <property type="entry name" value="RNA_pol_sigma-70-like"/>
</dbReference>